<reference evidence="2" key="1">
    <citation type="submission" date="2021-01" db="UniProtKB">
        <authorList>
            <consortium name="EnsemblPlants"/>
        </authorList>
    </citation>
    <scope>IDENTIFICATION</scope>
</reference>
<dbReference type="EnsemblPlants" id="Kaladp0779s0009.1.v1.1">
    <property type="protein sequence ID" value="Kaladp0779s0009.1.v1.1.CDS.1"/>
    <property type="gene ID" value="Kaladp0779s0009.v1.1"/>
</dbReference>
<name>A0A7N0VET5_KALFE</name>
<proteinExistence type="predicted"/>
<dbReference type="Gramene" id="Kaladp0779s0009.1.v1.1">
    <property type="protein sequence ID" value="Kaladp0779s0009.1.v1.1.CDS.1"/>
    <property type="gene ID" value="Kaladp0779s0009.v1.1"/>
</dbReference>
<evidence type="ECO:0000256" key="1">
    <source>
        <dbReference type="SAM" id="MobiDB-lite"/>
    </source>
</evidence>
<accession>A0A7N0VET5</accession>
<sequence>MAPPATRRTRRPAEPDGGALGMTRSSKRCGRRCCRCYRPWLFRSMAHTGSGLRWCNVYDGREKFLCGGP</sequence>
<keyword evidence="3" id="KW-1185">Reference proteome</keyword>
<dbReference type="Proteomes" id="UP000594263">
    <property type="component" value="Unplaced"/>
</dbReference>
<protein>
    <submittedName>
        <fullName evidence="2">Uncharacterized protein</fullName>
    </submittedName>
</protein>
<evidence type="ECO:0000313" key="2">
    <source>
        <dbReference type="EnsemblPlants" id="Kaladp0779s0009.1.v1.1.CDS.1"/>
    </source>
</evidence>
<organism evidence="2 3">
    <name type="scientific">Kalanchoe fedtschenkoi</name>
    <name type="common">Lavender scallops</name>
    <name type="synonym">South American air plant</name>
    <dbReference type="NCBI Taxonomy" id="63787"/>
    <lineage>
        <taxon>Eukaryota</taxon>
        <taxon>Viridiplantae</taxon>
        <taxon>Streptophyta</taxon>
        <taxon>Embryophyta</taxon>
        <taxon>Tracheophyta</taxon>
        <taxon>Spermatophyta</taxon>
        <taxon>Magnoliopsida</taxon>
        <taxon>eudicotyledons</taxon>
        <taxon>Gunneridae</taxon>
        <taxon>Pentapetalae</taxon>
        <taxon>Saxifragales</taxon>
        <taxon>Crassulaceae</taxon>
        <taxon>Kalanchoe</taxon>
    </lineage>
</organism>
<dbReference type="AlphaFoldDB" id="A0A7N0VET5"/>
<evidence type="ECO:0000313" key="3">
    <source>
        <dbReference type="Proteomes" id="UP000594263"/>
    </source>
</evidence>
<feature type="region of interest" description="Disordered" evidence="1">
    <location>
        <begin position="1"/>
        <end position="25"/>
    </location>
</feature>